<protein>
    <submittedName>
        <fullName evidence="6">PH domain-containing protein</fullName>
    </submittedName>
</protein>
<evidence type="ECO:0000256" key="3">
    <source>
        <dbReference type="SAM" id="Phobius"/>
    </source>
</evidence>
<sequence>MATEEEKLLLPLHPPPPVVSPPKSTIFDGPMRLNDLLVNEAEGRTLVETVTVTTTTSTESTAPVPIAETATSYFDEEQDVLKTPPVRYRGRSPLTKSQSTDAQLSDRDSASIGSADSNHHQSKLQTLFDKAKAKGKKLVHRKKRKSESSTADVDVVDEVVQVNMDVGTEQMAVRYRMNSTVDAPECPAINAAVVRTVPPAASRPKTGVRKIPFFKFRLAVAALMVVGTIFLPFFVSGFFWGVYLCTVAFLYAFVSKPIEIPQGRLPEEEVQEVVQEMNRQNNLDMNVIYKGWMNELKGRYDPGTYHPNQTRSVLVRLDGKYLRVARPGRNVIKYSYYKDPTATQPEPTMIGQSLYDLTNAEVTLRPKGLAPKRWWVRKYPICIRLASRASEITTVTTEKRNRRVSKTSERSDPPINDESESSAYEDESSDEQTAQSVLTHRKSNSVSENDLSRVGADTDSVIKLPSKTRVRQGKTIYLFNRSHREKERWFHYLREACAQHRTGAFKLASRVTVDAAIDNIARRQSAQSLPEASFIRDGGKAGVNSEYFLYVSNAVQFSRYMAAALGTTPEIECPPPLSGIVNMDLLSSKETKYLANVNSDVVLAANALASRIFYDFCRDEFWVCKVRDKVQSKLSTIAVRISIYSDCVQ</sequence>
<reference evidence="6" key="1">
    <citation type="submission" date="2022-11" db="UniProtKB">
        <authorList>
            <consortium name="WormBaseParasite"/>
        </authorList>
    </citation>
    <scope>IDENTIFICATION</scope>
</reference>
<evidence type="ECO:0000259" key="4">
    <source>
        <dbReference type="SMART" id="SM00233"/>
    </source>
</evidence>
<dbReference type="WBParaSite" id="PSAMB.scaffold3856size16618.g22735.t1">
    <property type="protein sequence ID" value="PSAMB.scaffold3856size16618.g22735.t1"/>
    <property type="gene ID" value="PSAMB.scaffold3856size16618.g22735"/>
</dbReference>
<comment type="subcellular location">
    <subcellularLocation>
        <location evidence="1">Endoplasmic reticulum membrane</location>
    </subcellularLocation>
</comment>
<evidence type="ECO:0000313" key="5">
    <source>
        <dbReference type="Proteomes" id="UP000887566"/>
    </source>
</evidence>
<dbReference type="GO" id="GO:0008289">
    <property type="term" value="F:lipid binding"/>
    <property type="evidence" value="ECO:0007669"/>
    <property type="project" value="TreeGrafter"/>
</dbReference>
<feature type="region of interest" description="Disordered" evidence="2">
    <location>
        <begin position="397"/>
        <end position="452"/>
    </location>
</feature>
<evidence type="ECO:0000256" key="1">
    <source>
        <dbReference type="ARBA" id="ARBA00004586"/>
    </source>
</evidence>
<evidence type="ECO:0000256" key="2">
    <source>
        <dbReference type="SAM" id="MobiDB-lite"/>
    </source>
</evidence>
<dbReference type="SMART" id="SM00233">
    <property type="entry name" value="PH"/>
    <property type="match status" value="1"/>
</dbReference>
<dbReference type="InterPro" id="IPR001849">
    <property type="entry name" value="PH_domain"/>
</dbReference>
<dbReference type="Proteomes" id="UP000887566">
    <property type="component" value="Unplaced"/>
</dbReference>
<feature type="region of interest" description="Disordered" evidence="2">
    <location>
        <begin position="53"/>
        <end position="124"/>
    </location>
</feature>
<keyword evidence="5" id="KW-1185">Reference proteome</keyword>
<dbReference type="AlphaFoldDB" id="A0A914WF65"/>
<feature type="compositionally biased region" description="Acidic residues" evidence="2">
    <location>
        <begin position="415"/>
        <end position="430"/>
    </location>
</feature>
<evidence type="ECO:0000313" key="6">
    <source>
        <dbReference type="WBParaSite" id="PSAMB.scaffold3856size16618.g22735.t1"/>
    </source>
</evidence>
<dbReference type="PANTHER" id="PTHR13466:SF0">
    <property type="entry name" value="SMP-LTD DOMAIN-CONTAINING PROTEIN"/>
    <property type="match status" value="1"/>
</dbReference>
<name>A0A914WF65_9BILA</name>
<keyword evidence="3" id="KW-1133">Transmembrane helix</keyword>
<keyword evidence="3" id="KW-0472">Membrane</keyword>
<feature type="compositionally biased region" description="Polar residues" evidence="2">
    <location>
        <begin position="94"/>
        <end position="103"/>
    </location>
</feature>
<dbReference type="GO" id="GO:0005789">
    <property type="term" value="C:endoplasmic reticulum membrane"/>
    <property type="evidence" value="ECO:0007669"/>
    <property type="project" value="UniProtKB-SubCell"/>
</dbReference>
<accession>A0A914WF65</accession>
<dbReference type="PANTHER" id="PTHR13466">
    <property type="entry name" value="TEX2 PROTEIN-RELATED"/>
    <property type="match status" value="1"/>
</dbReference>
<keyword evidence="3" id="KW-0812">Transmembrane</keyword>
<feature type="domain" description="PH" evidence="4">
    <location>
        <begin position="287"/>
        <end position="500"/>
    </location>
</feature>
<proteinExistence type="predicted"/>
<feature type="compositionally biased region" description="Polar residues" evidence="2">
    <location>
        <begin position="432"/>
        <end position="449"/>
    </location>
</feature>
<feature type="region of interest" description="Disordered" evidence="2">
    <location>
        <begin position="1"/>
        <end position="21"/>
    </location>
</feature>
<feature type="transmembrane region" description="Helical" evidence="3">
    <location>
        <begin position="213"/>
        <end position="231"/>
    </location>
</feature>
<organism evidence="5 6">
    <name type="scientific">Plectus sambesii</name>
    <dbReference type="NCBI Taxonomy" id="2011161"/>
    <lineage>
        <taxon>Eukaryota</taxon>
        <taxon>Metazoa</taxon>
        <taxon>Ecdysozoa</taxon>
        <taxon>Nematoda</taxon>
        <taxon>Chromadorea</taxon>
        <taxon>Plectida</taxon>
        <taxon>Plectina</taxon>
        <taxon>Plectoidea</taxon>
        <taxon>Plectidae</taxon>
        <taxon>Plectus</taxon>
    </lineage>
</organism>